<evidence type="ECO:0000256" key="1">
    <source>
        <dbReference type="ARBA" id="ARBA00004651"/>
    </source>
</evidence>
<feature type="transmembrane region" description="Helical" evidence="8">
    <location>
        <begin position="6"/>
        <end position="28"/>
    </location>
</feature>
<dbReference type="AlphaFoldDB" id="A0A076PIB6"/>
<comment type="similarity">
    <text evidence="2">Belongs to the auxin efflux carrier (TC 2.A.69) family.</text>
</comment>
<keyword evidence="3" id="KW-0813">Transport</keyword>
<feature type="transmembrane region" description="Helical" evidence="8">
    <location>
        <begin position="192"/>
        <end position="215"/>
    </location>
</feature>
<evidence type="ECO:0000256" key="2">
    <source>
        <dbReference type="ARBA" id="ARBA00010145"/>
    </source>
</evidence>
<dbReference type="InterPro" id="IPR038770">
    <property type="entry name" value="Na+/solute_symporter_sf"/>
</dbReference>
<evidence type="ECO:0000256" key="5">
    <source>
        <dbReference type="ARBA" id="ARBA00022692"/>
    </source>
</evidence>
<feature type="transmembrane region" description="Helical" evidence="8">
    <location>
        <begin position="65"/>
        <end position="85"/>
    </location>
</feature>
<dbReference type="PANTHER" id="PTHR36838:SF4">
    <property type="entry name" value="AUXIN EFFLUX CARRIER FAMILY PROTEIN"/>
    <property type="match status" value="1"/>
</dbReference>
<dbReference type="GO" id="GO:0055085">
    <property type="term" value="P:transmembrane transport"/>
    <property type="evidence" value="ECO:0007669"/>
    <property type="project" value="InterPro"/>
</dbReference>
<sequence length="305" mass="32634">MRAVNYLELLFPDFALIVLGYVLCRFTPINRSVWQPVEQLVYYLLFPVLLFHSITRNPIQWGEASQLLAAGVLGGLLGIALTYSLPRLPLLGRRIDARSYAGAAQVAFRFNSFIALALVSRLAGPDGLLYVSVLIGVSVPLFNVAAVWPMVRGSGQHFVGHLLRNPLIIATISALLFNAAGLKIPALLEAPVARIGAASIALGLMAAGAGLKLSALTSNKLLAGELLLIRHAIQPLIAFAMVRLFQLNQPQAIALMAFSSLPTASSCYVLAVRMGYEGSFVASLISLSTMLGVLSLPFGLWLIGI</sequence>
<evidence type="ECO:0000256" key="6">
    <source>
        <dbReference type="ARBA" id="ARBA00022989"/>
    </source>
</evidence>
<proteinExistence type="inferred from homology"/>
<feature type="transmembrane region" description="Helical" evidence="8">
    <location>
        <begin position="40"/>
        <end position="59"/>
    </location>
</feature>
<evidence type="ECO:0000313" key="10">
    <source>
        <dbReference type="Proteomes" id="UP000028782"/>
    </source>
</evidence>
<dbReference type="HOGENOM" id="CLU_056175_3_1_4"/>
<keyword evidence="7 8" id="KW-0472">Membrane</keyword>
<feature type="transmembrane region" description="Helical" evidence="8">
    <location>
        <begin position="129"/>
        <end position="150"/>
    </location>
</feature>
<dbReference type="EMBL" id="CP006704">
    <property type="protein sequence ID" value="AIJ45378.1"/>
    <property type="molecule type" value="Genomic_DNA"/>
</dbReference>
<dbReference type="Proteomes" id="UP000028782">
    <property type="component" value="Chromosome"/>
</dbReference>
<keyword evidence="5 8" id="KW-0812">Transmembrane</keyword>
<dbReference type="Pfam" id="PF03547">
    <property type="entry name" value="Mem_trans"/>
    <property type="match status" value="1"/>
</dbReference>
<feature type="transmembrane region" description="Helical" evidence="8">
    <location>
        <begin position="162"/>
        <end position="180"/>
    </location>
</feature>
<organism evidence="9 10">
    <name type="scientific">Comamonas testosteroni TK102</name>
    <dbReference type="NCBI Taxonomy" id="1392005"/>
    <lineage>
        <taxon>Bacteria</taxon>
        <taxon>Pseudomonadati</taxon>
        <taxon>Pseudomonadota</taxon>
        <taxon>Betaproteobacteria</taxon>
        <taxon>Burkholderiales</taxon>
        <taxon>Comamonadaceae</taxon>
        <taxon>Comamonas</taxon>
    </lineage>
</organism>
<evidence type="ECO:0000256" key="7">
    <source>
        <dbReference type="ARBA" id="ARBA00023136"/>
    </source>
</evidence>
<dbReference type="KEGG" id="ctes:O987_06100"/>
<evidence type="ECO:0000256" key="4">
    <source>
        <dbReference type="ARBA" id="ARBA00022475"/>
    </source>
</evidence>
<keyword evidence="6 8" id="KW-1133">Transmembrane helix</keyword>
<reference evidence="9 10" key="1">
    <citation type="journal article" date="2014" name="Genome Announc.">
        <title>Complete Genome Sequence of Polychlorinated Biphenyl Degrader Comamonas testosteroni TK102 (NBRC 109938).</title>
        <authorList>
            <person name="Fukuda K."/>
            <person name="Hosoyama A."/>
            <person name="Tsuchikane K."/>
            <person name="Ohji S."/>
            <person name="Yamazoe A."/>
            <person name="Fujita N."/>
            <person name="Shintani M."/>
            <person name="Kimbara K."/>
        </authorList>
    </citation>
    <scope>NUCLEOTIDE SEQUENCE [LARGE SCALE GENOMIC DNA]</scope>
    <source>
        <strain evidence="9">TK102</strain>
    </source>
</reference>
<comment type="subcellular location">
    <subcellularLocation>
        <location evidence="1">Cell membrane</location>
        <topology evidence="1">Multi-pass membrane protein</topology>
    </subcellularLocation>
</comment>
<gene>
    <name evidence="9" type="ORF">O987_06100</name>
</gene>
<feature type="transmembrane region" description="Helical" evidence="8">
    <location>
        <begin position="252"/>
        <end position="272"/>
    </location>
</feature>
<evidence type="ECO:0000256" key="3">
    <source>
        <dbReference type="ARBA" id="ARBA00022448"/>
    </source>
</evidence>
<name>A0A076PIB6_COMTE</name>
<evidence type="ECO:0000256" key="8">
    <source>
        <dbReference type="SAM" id="Phobius"/>
    </source>
</evidence>
<dbReference type="InterPro" id="IPR004776">
    <property type="entry name" value="Mem_transp_PIN-like"/>
</dbReference>
<dbReference type="Gene3D" id="1.20.1530.20">
    <property type="match status" value="1"/>
</dbReference>
<feature type="transmembrane region" description="Helical" evidence="8">
    <location>
        <begin position="106"/>
        <end position="123"/>
    </location>
</feature>
<dbReference type="GO" id="GO:0005886">
    <property type="term" value="C:plasma membrane"/>
    <property type="evidence" value="ECO:0007669"/>
    <property type="project" value="UniProtKB-SubCell"/>
</dbReference>
<accession>A0A076PIB6</accession>
<evidence type="ECO:0000313" key="9">
    <source>
        <dbReference type="EMBL" id="AIJ45378.1"/>
    </source>
</evidence>
<feature type="transmembrane region" description="Helical" evidence="8">
    <location>
        <begin position="284"/>
        <end position="303"/>
    </location>
</feature>
<dbReference type="PANTHER" id="PTHR36838">
    <property type="entry name" value="AUXIN EFFLUX CARRIER FAMILY PROTEIN"/>
    <property type="match status" value="1"/>
</dbReference>
<protein>
    <submittedName>
        <fullName evidence="9">Transporter</fullName>
    </submittedName>
</protein>
<keyword evidence="4" id="KW-1003">Cell membrane</keyword>